<feature type="region of interest" description="Disordered" evidence="5">
    <location>
        <begin position="85"/>
        <end position="110"/>
    </location>
</feature>
<dbReference type="InterPro" id="IPR010445">
    <property type="entry name" value="LapA_dom"/>
</dbReference>
<protein>
    <submittedName>
        <fullName evidence="8">DUF1049 domain-containing protein</fullName>
    </submittedName>
</protein>
<feature type="transmembrane region" description="Helical" evidence="6">
    <location>
        <begin position="37"/>
        <end position="65"/>
    </location>
</feature>
<dbReference type="PANTHER" id="PTHR41335:SF1">
    <property type="entry name" value="MEMBRANE PROTEIN"/>
    <property type="match status" value="1"/>
</dbReference>
<evidence type="ECO:0000259" key="7">
    <source>
        <dbReference type="Pfam" id="PF06305"/>
    </source>
</evidence>
<dbReference type="Proteomes" id="UP000233343">
    <property type="component" value="Unassembled WGS sequence"/>
</dbReference>
<proteinExistence type="predicted"/>
<dbReference type="PANTHER" id="PTHR41335">
    <property type="entry name" value="MEMBRANE PROTEIN-RELATED"/>
    <property type="match status" value="1"/>
</dbReference>
<evidence type="ECO:0000256" key="4">
    <source>
        <dbReference type="ARBA" id="ARBA00023136"/>
    </source>
</evidence>
<organism evidence="8 9">
    <name type="scientific">Cytobacillus horneckiae</name>
    <dbReference type="NCBI Taxonomy" id="549687"/>
    <lineage>
        <taxon>Bacteria</taxon>
        <taxon>Bacillati</taxon>
        <taxon>Bacillota</taxon>
        <taxon>Bacilli</taxon>
        <taxon>Bacillales</taxon>
        <taxon>Bacillaceae</taxon>
        <taxon>Cytobacillus</taxon>
    </lineage>
</organism>
<evidence type="ECO:0000313" key="9">
    <source>
        <dbReference type="Proteomes" id="UP000233343"/>
    </source>
</evidence>
<keyword evidence="3 6" id="KW-1133">Transmembrane helix</keyword>
<keyword evidence="1" id="KW-1003">Cell membrane</keyword>
<accession>A0A2N0ZAX4</accession>
<dbReference type="RefSeq" id="WP_066191795.1">
    <property type="nucleotide sequence ID" value="NZ_JAFDQP010000007.1"/>
</dbReference>
<evidence type="ECO:0000256" key="2">
    <source>
        <dbReference type="ARBA" id="ARBA00022692"/>
    </source>
</evidence>
<keyword evidence="2 6" id="KW-0812">Transmembrane</keyword>
<comment type="caution">
    <text evidence="8">The sequence shown here is derived from an EMBL/GenBank/DDBJ whole genome shotgun (WGS) entry which is preliminary data.</text>
</comment>
<feature type="domain" description="Lipopolysaccharide assembly protein A" evidence="7">
    <location>
        <begin position="24"/>
        <end position="83"/>
    </location>
</feature>
<dbReference type="EMBL" id="PISD01000062">
    <property type="protein sequence ID" value="PKG26645.1"/>
    <property type="molecule type" value="Genomic_DNA"/>
</dbReference>
<sequence length="110" mass="12187">MKNQWIILLGFAFTLIVAIFAVINVDPVTVNYLFGESSWPLILVILGSVLMGGLIVGSVGIVRIFNLQKQVNVLKKELSQTEAAADKKHGVEKKKKVQTIRENDKPARVK</sequence>
<evidence type="ECO:0000256" key="5">
    <source>
        <dbReference type="SAM" id="MobiDB-lite"/>
    </source>
</evidence>
<gene>
    <name evidence="8" type="ORF">CWS20_23025</name>
</gene>
<evidence type="ECO:0000256" key="6">
    <source>
        <dbReference type="SAM" id="Phobius"/>
    </source>
</evidence>
<dbReference type="Pfam" id="PF06305">
    <property type="entry name" value="LapA_dom"/>
    <property type="match status" value="1"/>
</dbReference>
<evidence type="ECO:0000256" key="3">
    <source>
        <dbReference type="ARBA" id="ARBA00022989"/>
    </source>
</evidence>
<evidence type="ECO:0000313" key="8">
    <source>
        <dbReference type="EMBL" id="PKG26645.1"/>
    </source>
</evidence>
<feature type="compositionally biased region" description="Basic and acidic residues" evidence="5">
    <location>
        <begin position="99"/>
        <end position="110"/>
    </location>
</feature>
<reference evidence="8 9" key="1">
    <citation type="journal article" date="2010" name="Int. J. Syst. Evol. Microbiol.">
        <title>Bacillus horneckiae sp. nov., isolated from a spacecraft-assembly clean room.</title>
        <authorList>
            <person name="Vaishampayan P."/>
            <person name="Probst A."/>
            <person name="Krishnamurthi S."/>
            <person name="Ghosh S."/>
            <person name="Osman S."/>
            <person name="McDowall A."/>
            <person name="Ruckmani A."/>
            <person name="Mayilraj S."/>
            <person name="Venkateswaran K."/>
        </authorList>
    </citation>
    <scope>NUCLEOTIDE SEQUENCE [LARGE SCALE GENOMIC DNA]</scope>
    <source>
        <strain evidence="9">1PO1SC</strain>
    </source>
</reference>
<name>A0A2N0ZAX4_9BACI</name>
<dbReference type="GO" id="GO:0005886">
    <property type="term" value="C:plasma membrane"/>
    <property type="evidence" value="ECO:0007669"/>
    <property type="project" value="InterPro"/>
</dbReference>
<feature type="transmembrane region" description="Helical" evidence="6">
    <location>
        <begin position="5"/>
        <end position="25"/>
    </location>
</feature>
<evidence type="ECO:0000256" key="1">
    <source>
        <dbReference type="ARBA" id="ARBA00022475"/>
    </source>
</evidence>
<dbReference type="AlphaFoldDB" id="A0A2N0ZAX4"/>
<keyword evidence="9" id="KW-1185">Reference proteome</keyword>
<keyword evidence="4 6" id="KW-0472">Membrane</keyword>